<dbReference type="Pfam" id="PF05593">
    <property type="entry name" value="RHS_repeat"/>
    <property type="match status" value="1"/>
</dbReference>
<evidence type="ECO:0000259" key="3">
    <source>
        <dbReference type="Pfam" id="PF25023"/>
    </source>
</evidence>
<organism evidence="4 5">
    <name type="scientific">Cupriavidus malaysiensis</name>
    <dbReference type="NCBI Taxonomy" id="367825"/>
    <lineage>
        <taxon>Bacteria</taxon>
        <taxon>Pseudomonadati</taxon>
        <taxon>Pseudomonadota</taxon>
        <taxon>Betaproteobacteria</taxon>
        <taxon>Burkholderiales</taxon>
        <taxon>Burkholderiaceae</taxon>
        <taxon>Cupriavidus</taxon>
    </lineage>
</organism>
<proteinExistence type="predicted"/>
<reference evidence="4 5" key="1">
    <citation type="submission" date="2016-10" db="EMBL/GenBank/DDBJ databases">
        <title>Complete genome sequences of three Cupriavidus strains isolated from various Malaysian environments.</title>
        <authorList>
            <person name="Abdullah A.A.-A."/>
            <person name="Shafie N.A.H."/>
            <person name="Lau N.S."/>
        </authorList>
    </citation>
    <scope>NUCLEOTIDE SEQUENCE [LARGE SCALE GENOMIC DNA]</scope>
    <source>
        <strain evidence="4 5">USMAA1020</strain>
        <plasmid evidence="4 5">unnamed1</plasmid>
    </source>
</reference>
<dbReference type="Gene3D" id="2.180.10.10">
    <property type="entry name" value="RHS repeat-associated core"/>
    <property type="match status" value="2"/>
</dbReference>
<accession>A0A1D9IGN7</accession>
<dbReference type="Pfam" id="PF25023">
    <property type="entry name" value="TEN_YD-shell"/>
    <property type="match status" value="1"/>
</dbReference>
<evidence type="ECO:0000313" key="5">
    <source>
        <dbReference type="Proteomes" id="UP000177515"/>
    </source>
</evidence>
<geneLocation type="plasmid" evidence="4 5">
    <name>unnamed1</name>
</geneLocation>
<protein>
    <recommendedName>
        <fullName evidence="3">Teneurin-like YD-shell domain-containing protein</fullName>
    </recommendedName>
</protein>
<dbReference type="InterPro" id="IPR050708">
    <property type="entry name" value="T6SS_VgrG/RHS"/>
</dbReference>
<feature type="domain" description="Teneurin-like YD-shell" evidence="3">
    <location>
        <begin position="411"/>
        <end position="533"/>
    </location>
</feature>
<dbReference type="PANTHER" id="PTHR32305">
    <property type="match status" value="1"/>
</dbReference>
<keyword evidence="1" id="KW-0677">Repeat</keyword>
<gene>
    <name evidence="4" type="ORF">BKK80_34575</name>
</gene>
<dbReference type="InterPro" id="IPR006530">
    <property type="entry name" value="YD"/>
</dbReference>
<dbReference type="NCBIfam" id="TIGR01643">
    <property type="entry name" value="YD_repeat_2x"/>
    <property type="match status" value="3"/>
</dbReference>
<feature type="region of interest" description="Disordered" evidence="2">
    <location>
        <begin position="601"/>
        <end position="621"/>
    </location>
</feature>
<evidence type="ECO:0000256" key="2">
    <source>
        <dbReference type="SAM" id="MobiDB-lite"/>
    </source>
</evidence>
<dbReference type="EMBL" id="CP017756">
    <property type="protein sequence ID" value="AOZ11218.1"/>
    <property type="molecule type" value="Genomic_DNA"/>
</dbReference>
<dbReference type="Proteomes" id="UP000177515">
    <property type="component" value="Plasmid unnamed1"/>
</dbReference>
<keyword evidence="4" id="KW-0614">Plasmid</keyword>
<dbReference type="PANTHER" id="PTHR32305:SF15">
    <property type="entry name" value="PROTEIN RHSA-RELATED"/>
    <property type="match status" value="1"/>
</dbReference>
<keyword evidence="5" id="KW-1185">Reference proteome</keyword>
<evidence type="ECO:0000256" key="1">
    <source>
        <dbReference type="ARBA" id="ARBA00022737"/>
    </source>
</evidence>
<feature type="compositionally biased region" description="Polar residues" evidence="2">
    <location>
        <begin position="601"/>
        <end position="612"/>
    </location>
</feature>
<dbReference type="InterPro" id="IPR031325">
    <property type="entry name" value="RHS_repeat"/>
</dbReference>
<name>A0A1D9IGN7_9BURK</name>
<evidence type="ECO:0000313" key="4">
    <source>
        <dbReference type="EMBL" id="AOZ11218.1"/>
    </source>
</evidence>
<sequence>MMPGSGVKTLVEFDYAATDGPLSSLGRRYRSGYLIAPQDGFGKLWMHQYQRRLDLQLRQSGYPMISALRQNGEIVRFTAVSGTWLAMDGQPDSIVPILDASRAIQGWQYKDNKNDLIENYDSTGKLISVQERNGGTTTLVYSDNSTPRAIAPRANLLIRVTSSFGRSIQFTYDANARIASMVSPDQKVSQYAYNANGMLASVTWPDGKSRTYHYEDSRFAWALTGITDEAGVRFASYSYDDQGRATGTEHASGADKVQLQFLGQRQTVVTSADGSSRSLAFELVNNVLRPTTASASCPECGSIAQRTTYDASGNVSSRVDFNNRETRYTYDSSGRETQRIEGYGASDAQTTTTQWHPTWRLPIKVAAPGRVDYFSYDDKGQLIGYAWFPTSDANGSQGVNAQPAGAVTSSGWTYDASGRVTAAVEMSGDTVTGQWYFTYDANGNLQTLTDRDGKVGQAIQYDAAGRLLDAINTDGERLRYQYNARGSLTAYEVNGVVSSYEYDANGFLTAVRGPGSYYEGYEYDAAHRLVARLASAAPSQASDLSSPFGALSGNRPAQADSGVVQSALSNLWTWLKGWVASWIPSANAQAGLLRIPVPSWPSKSQAPTNAPSSPAEELQDGAGLRQNPSALLQQFDRSLRELANRLTEPMACDEDPRCTRARSEAQSAYHELTTKRLPQYLSGGTGGSDEKHRNAILQKQTRLKDAIRRVKLYCIAWPLELPEWERVANMDVPILY</sequence>
<dbReference type="InterPro" id="IPR056823">
    <property type="entry name" value="TEN-like_YD-shell"/>
</dbReference>